<dbReference type="Pfam" id="PF00078">
    <property type="entry name" value="RVT_1"/>
    <property type="match status" value="1"/>
</dbReference>
<reference evidence="3 4" key="1">
    <citation type="journal article" date="2007" name="Nature">
        <title>The medaka draft genome and insights into vertebrate genome evolution.</title>
        <authorList>
            <person name="Kasahara M."/>
            <person name="Naruse K."/>
            <person name="Sasaki S."/>
            <person name="Nakatani Y."/>
            <person name="Qu W."/>
            <person name="Ahsan B."/>
            <person name="Yamada T."/>
            <person name="Nagayasu Y."/>
            <person name="Doi K."/>
            <person name="Kasai Y."/>
            <person name="Jindo T."/>
            <person name="Kobayashi D."/>
            <person name="Shimada A."/>
            <person name="Toyoda A."/>
            <person name="Kuroki Y."/>
            <person name="Fujiyama A."/>
            <person name="Sasaki T."/>
            <person name="Shimizu A."/>
            <person name="Asakawa S."/>
            <person name="Shimizu N."/>
            <person name="Hashimoto S."/>
            <person name="Yang J."/>
            <person name="Lee Y."/>
            <person name="Matsushima K."/>
            <person name="Sugano S."/>
            <person name="Sakaizumi M."/>
            <person name="Narita T."/>
            <person name="Ohishi K."/>
            <person name="Haga S."/>
            <person name="Ohta F."/>
            <person name="Nomoto H."/>
            <person name="Nogata K."/>
            <person name="Morishita T."/>
            <person name="Endo T."/>
            <person name="Shin-I T."/>
            <person name="Takeda H."/>
            <person name="Morishita S."/>
            <person name="Kohara Y."/>
        </authorList>
    </citation>
    <scope>NUCLEOTIDE SEQUENCE [LARGE SCALE GENOMIC DNA]</scope>
    <source>
        <strain evidence="3 4">Hd-rR</strain>
    </source>
</reference>
<dbReference type="GeneTree" id="ENSGT01120000271821"/>
<dbReference type="Pfam" id="PF09004">
    <property type="entry name" value="ALKBH8_N"/>
    <property type="match status" value="1"/>
</dbReference>
<feature type="domain" description="Reverse transcriptase" evidence="2">
    <location>
        <begin position="1"/>
        <end position="227"/>
    </location>
</feature>
<protein>
    <recommendedName>
        <fullName evidence="2">Reverse transcriptase domain-containing protein</fullName>
    </recommendedName>
</protein>
<dbReference type="GO" id="GO:0016706">
    <property type="term" value="F:2-oxoglutarate-dependent dioxygenase activity"/>
    <property type="evidence" value="ECO:0007669"/>
    <property type="project" value="InterPro"/>
</dbReference>
<sequence>MKCFERIILNHIKDIIPATLDSHQFAYRENRSTEDAVSLALHATLSHLEHPDTYVRMLFVDFSSAFNTVIPDKLTLKLHNLGLPASLCLWIKDFLTNRPQVVRIGDSTSSTLILSTGTPQGCVLSPALFTLFTHDCSAIHSTNLVLKFADDTTVVGLISNNDETHYREEVQHLTGWCADNNLILNTSKTKEIIVDFRRTRKVAHPPLLINGEEVERVDHIKFLGIHITSDLTWSLHTSHLVKKAQQRLFFLRKLKRTGVSSQLLGNFYRATIESILCLSATVWYGSCTAQDRKDLARVVKTAQEIVGGPLPQLDSVYDSRVRRKAGRIAADPTHPGHNLFVPLLPSGKRYRSIRTHTNRLRNSFFPRAVRSIHPPPPPTHTSHNWVNETAPSPQT</sequence>
<dbReference type="PROSITE" id="PS50878">
    <property type="entry name" value="RT_POL"/>
    <property type="match status" value="1"/>
</dbReference>
<reference evidence="3" key="3">
    <citation type="submission" date="2025-09" db="UniProtKB">
        <authorList>
            <consortium name="Ensembl"/>
        </authorList>
    </citation>
    <scope>IDENTIFICATION</scope>
    <source>
        <strain evidence="3">Hd-rR</strain>
    </source>
</reference>
<dbReference type="Proteomes" id="UP000001038">
    <property type="component" value="Chromosome 1"/>
</dbReference>
<reference evidence="3" key="2">
    <citation type="submission" date="2025-08" db="UniProtKB">
        <authorList>
            <consortium name="Ensembl"/>
        </authorList>
    </citation>
    <scope>IDENTIFICATION</scope>
    <source>
        <strain evidence="3">Hd-rR</strain>
    </source>
</reference>
<keyword evidence="4" id="KW-1185">Reference proteome</keyword>
<organism evidence="3 4">
    <name type="scientific">Oryzias latipes</name>
    <name type="common">Japanese rice fish</name>
    <name type="synonym">Japanese killifish</name>
    <dbReference type="NCBI Taxonomy" id="8090"/>
    <lineage>
        <taxon>Eukaryota</taxon>
        <taxon>Metazoa</taxon>
        <taxon>Chordata</taxon>
        <taxon>Craniata</taxon>
        <taxon>Vertebrata</taxon>
        <taxon>Euteleostomi</taxon>
        <taxon>Actinopterygii</taxon>
        <taxon>Neopterygii</taxon>
        <taxon>Teleostei</taxon>
        <taxon>Neoteleostei</taxon>
        <taxon>Acanthomorphata</taxon>
        <taxon>Ovalentaria</taxon>
        <taxon>Atherinomorphae</taxon>
        <taxon>Beloniformes</taxon>
        <taxon>Adrianichthyidae</taxon>
        <taxon>Oryziinae</taxon>
        <taxon>Oryzias</taxon>
    </lineage>
</organism>
<dbReference type="SUPFAM" id="SSF56672">
    <property type="entry name" value="DNA/RNA polymerases"/>
    <property type="match status" value="1"/>
</dbReference>
<feature type="region of interest" description="Disordered" evidence="1">
    <location>
        <begin position="368"/>
        <end position="395"/>
    </location>
</feature>
<dbReference type="InParanoid" id="A0A3B3HHA6"/>
<dbReference type="PANTHER" id="PTHR33332">
    <property type="entry name" value="REVERSE TRANSCRIPTASE DOMAIN-CONTAINING PROTEIN"/>
    <property type="match status" value="1"/>
</dbReference>
<evidence type="ECO:0000259" key="2">
    <source>
        <dbReference type="PROSITE" id="PS50878"/>
    </source>
</evidence>
<dbReference type="GO" id="GO:0008168">
    <property type="term" value="F:methyltransferase activity"/>
    <property type="evidence" value="ECO:0007669"/>
    <property type="project" value="InterPro"/>
</dbReference>
<proteinExistence type="predicted"/>
<dbReference type="CDD" id="cd01650">
    <property type="entry name" value="RT_nLTR_like"/>
    <property type="match status" value="1"/>
</dbReference>
<dbReference type="Ensembl" id="ENSORLT00000045297.1">
    <property type="protein sequence ID" value="ENSORLP00000031118.1"/>
    <property type="gene ID" value="ENSORLG00000030220.1"/>
</dbReference>
<feature type="compositionally biased region" description="Polar residues" evidence="1">
    <location>
        <begin position="382"/>
        <end position="395"/>
    </location>
</feature>
<dbReference type="AlphaFoldDB" id="A0A3B3HHA6"/>
<evidence type="ECO:0000256" key="1">
    <source>
        <dbReference type="SAM" id="MobiDB-lite"/>
    </source>
</evidence>
<dbReference type="InterPro" id="IPR015095">
    <property type="entry name" value="AlkB_hom8_N"/>
</dbReference>
<name>A0A3B3HHA6_ORYLA</name>
<evidence type="ECO:0000313" key="3">
    <source>
        <dbReference type="Ensembl" id="ENSORLP00000031118.1"/>
    </source>
</evidence>
<dbReference type="Bgee" id="ENSORLG00000030220">
    <property type="expression patterns" value="Expressed in intestine and 5 other cell types or tissues"/>
</dbReference>
<dbReference type="InterPro" id="IPR000477">
    <property type="entry name" value="RT_dom"/>
</dbReference>
<evidence type="ECO:0000313" key="4">
    <source>
        <dbReference type="Proteomes" id="UP000001038"/>
    </source>
</evidence>
<accession>A0A3B3HHA6</accession>
<dbReference type="InterPro" id="IPR043502">
    <property type="entry name" value="DNA/RNA_pol_sf"/>
</dbReference>